<accession>A0A9P1I5P7</accession>
<dbReference type="OrthoDB" id="10265007at2759"/>
<dbReference type="PANTHER" id="PTHR12085:SF3">
    <property type="entry name" value="SERINE_THREONINE-PROTEIN PHOSPHATASE 2A REGULATORY SUBUNIT B'' SUBUNIT GAMMA"/>
    <property type="match status" value="1"/>
</dbReference>
<dbReference type="Gene3D" id="1.10.238.10">
    <property type="entry name" value="EF-hand"/>
    <property type="match status" value="1"/>
</dbReference>
<evidence type="ECO:0000256" key="1">
    <source>
        <dbReference type="ARBA" id="ARBA00004496"/>
    </source>
</evidence>
<dbReference type="GO" id="GO:0035303">
    <property type="term" value="P:regulation of dephosphorylation"/>
    <property type="evidence" value="ECO:0007669"/>
    <property type="project" value="InterPro"/>
</dbReference>
<evidence type="ECO:0000313" key="5">
    <source>
        <dbReference type="EMBL" id="CAI5438556.1"/>
    </source>
</evidence>
<evidence type="ECO:0000313" key="6">
    <source>
        <dbReference type="Proteomes" id="UP001152747"/>
    </source>
</evidence>
<dbReference type="GO" id="GO:0005509">
    <property type="term" value="F:calcium ion binding"/>
    <property type="evidence" value="ECO:0007669"/>
    <property type="project" value="InterPro"/>
</dbReference>
<dbReference type="GO" id="GO:0000226">
    <property type="term" value="P:microtubule cytoskeleton organization"/>
    <property type="evidence" value="ECO:0007669"/>
    <property type="project" value="TreeGrafter"/>
</dbReference>
<name>A0A9P1I5P7_9PELO</name>
<dbReference type="GO" id="GO:0005813">
    <property type="term" value="C:centrosome"/>
    <property type="evidence" value="ECO:0007669"/>
    <property type="project" value="TreeGrafter"/>
</dbReference>
<dbReference type="SUPFAM" id="SSF47473">
    <property type="entry name" value="EF-hand"/>
    <property type="match status" value="1"/>
</dbReference>
<evidence type="ECO:0000259" key="4">
    <source>
        <dbReference type="PROSITE" id="PS50222"/>
    </source>
</evidence>
<sequence>MIPRRCEEMNENQRDFNERVLAIFEENRAEDLDELRKEADEFSILLKEKAVDNFISILKLHSILQKSAKCIKQMFSLEMIKLLKQMTGFNNTIDINLIDETIRIYIHCENIYIKLLPFAENNKEISSYQLQEFITANYVPLMKKQPEKVEYYSAYIVGIIFFILDARRKDFALIQDLLTSTLFFHLERCILYENEETDEEPPIEFFSLRSFQKALNEFRSLDVDRNGVLSESEMLMFGGSYFNSIFIKRIFEISHTYEKGYLDFKGFVDLISAIEFRHTRASVKYHFEAFDLKNDGVLDEQEVRELCLMLPECIPEENVPHPDILAAEVMDMVRAKKYLTLDDLLSSKMFSTFTGFISNYNDWNRYERREQ</sequence>
<feature type="domain" description="EF-hand" evidence="4">
    <location>
        <begin position="278"/>
        <end position="313"/>
    </location>
</feature>
<dbReference type="EMBL" id="CANHGI010000001">
    <property type="protein sequence ID" value="CAI5438556.1"/>
    <property type="molecule type" value="Genomic_DNA"/>
</dbReference>
<dbReference type="InterPro" id="IPR039865">
    <property type="entry name" value="PPP2R3C"/>
</dbReference>
<keyword evidence="3" id="KW-0106">Calcium</keyword>
<dbReference type="Pfam" id="PF13202">
    <property type="entry name" value="EF-hand_5"/>
    <property type="match status" value="1"/>
</dbReference>
<comment type="subcellular location">
    <subcellularLocation>
        <location evidence="1">Cytoplasm</location>
    </subcellularLocation>
</comment>
<keyword evidence="6" id="KW-1185">Reference proteome</keyword>
<dbReference type="InterPro" id="IPR011992">
    <property type="entry name" value="EF-hand-dom_pair"/>
</dbReference>
<reference evidence="5" key="1">
    <citation type="submission" date="2022-11" db="EMBL/GenBank/DDBJ databases">
        <authorList>
            <person name="Kikuchi T."/>
        </authorList>
    </citation>
    <scope>NUCLEOTIDE SEQUENCE</scope>
    <source>
        <strain evidence="5">PS1010</strain>
    </source>
</reference>
<evidence type="ECO:0000256" key="3">
    <source>
        <dbReference type="ARBA" id="ARBA00022837"/>
    </source>
</evidence>
<organism evidence="5 6">
    <name type="scientific">Caenorhabditis angaria</name>
    <dbReference type="NCBI Taxonomy" id="860376"/>
    <lineage>
        <taxon>Eukaryota</taxon>
        <taxon>Metazoa</taxon>
        <taxon>Ecdysozoa</taxon>
        <taxon>Nematoda</taxon>
        <taxon>Chromadorea</taxon>
        <taxon>Rhabditida</taxon>
        <taxon>Rhabditina</taxon>
        <taxon>Rhabditomorpha</taxon>
        <taxon>Rhabditoidea</taxon>
        <taxon>Rhabditidae</taxon>
        <taxon>Peloderinae</taxon>
        <taxon>Caenorhabditis</taxon>
    </lineage>
</organism>
<dbReference type="PROSITE" id="PS50222">
    <property type="entry name" value="EF_HAND_2"/>
    <property type="match status" value="1"/>
</dbReference>
<dbReference type="GO" id="GO:0005737">
    <property type="term" value="C:cytoplasm"/>
    <property type="evidence" value="ECO:0007669"/>
    <property type="project" value="UniProtKB-SubCell"/>
</dbReference>
<protein>
    <recommendedName>
        <fullName evidence="4">EF-hand domain-containing protein</fullName>
    </recommendedName>
</protein>
<keyword evidence="2" id="KW-0963">Cytoplasm</keyword>
<dbReference type="PROSITE" id="PS00018">
    <property type="entry name" value="EF_HAND_1"/>
    <property type="match status" value="1"/>
</dbReference>
<comment type="caution">
    <text evidence="5">The sequence shown here is derived from an EMBL/GenBank/DDBJ whole genome shotgun (WGS) entry which is preliminary data.</text>
</comment>
<dbReference type="PANTHER" id="PTHR12085">
    <property type="entry name" value="SERINE/THREONINE-PROTEIN PHOSPHATASE 2A REGULATORY SUBUNIT B'' SUBUNIT GAMMA"/>
    <property type="match status" value="1"/>
</dbReference>
<dbReference type="InterPro" id="IPR002048">
    <property type="entry name" value="EF_hand_dom"/>
</dbReference>
<evidence type="ECO:0000256" key="2">
    <source>
        <dbReference type="ARBA" id="ARBA00022490"/>
    </source>
</evidence>
<proteinExistence type="predicted"/>
<dbReference type="Proteomes" id="UP001152747">
    <property type="component" value="Unassembled WGS sequence"/>
</dbReference>
<dbReference type="GO" id="GO:0005819">
    <property type="term" value="C:spindle"/>
    <property type="evidence" value="ECO:0007669"/>
    <property type="project" value="TreeGrafter"/>
</dbReference>
<gene>
    <name evidence="5" type="ORF">CAMP_LOCUS1193</name>
</gene>
<dbReference type="InterPro" id="IPR018247">
    <property type="entry name" value="EF_Hand_1_Ca_BS"/>
</dbReference>
<dbReference type="GO" id="GO:0030865">
    <property type="term" value="P:cortical cytoskeleton organization"/>
    <property type="evidence" value="ECO:0007669"/>
    <property type="project" value="TreeGrafter"/>
</dbReference>
<dbReference type="AlphaFoldDB" id="A0A9P1I5P7"/>